<sequence>MADRRSPGRDQRGRGRHAHGGSRPPAVGHAEAGTVGRGTDRAGHRGGAARGLRPARRPRRAGRPRAGRGGRRHAADARPALRASPHAPRPAHPCGRTGPGSRPRPYPRAVRPRRPRGDRRVSTTATTAISGDLRALFAPRGIAVVGASRHPHKLGATLARSLSGFEAAGGRLALVNGRDDTMYGTVAQAAADGPVDLAMICVPAAACADALAEAAAAGARAAVIYAGGFAETGEEGAAHQRRLAEVVTRTGIRVLGPNTSGFLAPHAGLTATFVPGAAQVRPGTVAVVAASGGVNHALAFLLAEAGHGVSLAVGMGNAVDVGAPDILDHLAGDPATAAVALHVESVADGPRLVAAVRRVAAHRPVVALVVGRNDVGAFAASHTGALATSWRVTRAALAQAGAVLVDDERELVDAVGALAVTRLSPRASAGVGVVTAQAGPGLLLLDDLRGRRSAVPELTVATRDRLAELLPPLTYQRNPVDTGRPGPGLGRVLATVAADPGVDVIAAYTLHEPDAVDIVDAVRQGRTPEVPMVVGLGGTGEEVARRRKALLEAGVAVSAEPRGVAAAAAALLADARARAVAAGSRPRDGRVPEDVTGRVRGGVTGQVPEDVTGRVPEGVTGRHDEHQAKELLSRLGVATMPRRACRDRAGARAAFAELGGPVAVKLLDAGVLHKTDVGGVHLGITGQDGLEAALDRLDAAGARHYLVERMAPPGVDLIVGARRDPVFGPVVLVGLGGTVAEALSDVAVRLAPLSPVQAASMPSELAGHALLAGWRGGPVLDVDELSQVVVALGDLLDANPLLDEIEINPLRLTADGLVALDAVIIPREADDAQPHL</sequence>
<dbReference type="Gene3D" id="3.40.50.720">
    <property type="entry name" value="NAD(P)-binding Rossmann-like Domain"/>
    <property type="match status" value="1"/>
</dbReference>
<feature type="region of interest" description="Disordered" evidence="1">
    <location>
        <begin position="583"/>
        <end position="607"/>
    </location>
</feature>
<dbReference type="PANTHER" id="PTHR42793:SF1">
    <property type="entry name" value="PEPTIDYL-LYSINE N-ACETYLTRANSFERASE PATZ"/>
    <property type="match status" value="1"/>
</dbReference>
<keyword evidence="4" id="KW-1185">Reference proteome</keyword>
<protein>
    <submittedName>
        <fullName evidence="3">CoA-binding protein</fullName>
    </submittedName>
</protein>
<dbReference type="InterPro" id="IPR036291">
    <property type="entry name" value="NAD(P)-bd_dom_sf"/>
</dbReference>
<dbReference type="Gene3D" id="3.30.470.20">
    <property type="entry name" value="ATP-grasp fold, B domain"/>
    <property type="match status" value="1"/>
</dbReference>
<name>A0A5C4W4A9_9ACTN</name>
<dbReference type="AlphaFoldDB" id="A0A5C4W4A9"/>
<dbReference type="PANTHER" id="PTHR42793">
    <property type="entry name" value="COA BINDING DOMAIN CONTAINING PROTEIN"/>
    <property type="match status" value="1"/>
</dbReference>
<dbReference type="InterPro" id="IPR016102">
    <property type="entry name" value="Succinyl-CoA_synth-like"/>
</dbReference>
<dbReference type="InterPro" id="IPR013815">
    <property type="entry name" value="ATP_grasp_subdomain_1"/>
</dbReference>
<feature type="compositionally biased region" description="Basic residues" evidence="1">
    <location>
        <begin position="53"/>
        <end position="72"/>
    </location>
</feature>
<dbReference type="InterPro" id="IPR032875">
    <property type="entry name" value="Succ_CoA_lig_flav_dom"/>
</dbReference>
<dbReference type="SUPFAM" id="SSF52210">
    <property type="entry name" value="Succinyl-CoA synthetase domains"/>
    <property type="match status" value="2"/>
</dbReference>
<dbReference type="SMART" id="SM00881">
    <property type="entry name" value="CoA_binding"/>
    <property type="match status" value="1"/>
</dbReference>
<evidence type="ECO:0000256" key="1">
    <source>
        <dbReference type="SAM" id="MobiDB-lite"/>
    </source>
</evidence>
<dbReference type="SUPFAM" id="SSF56059">
    <property type="entry name" value="Glutathione synthetase ATP-binding domain-like"/>
    <property type="match status" value="1"/>
</dbReference>
<dbReference type="Pfam" id="PF13380">
    <property type="entry name" value="CoA_binding_2"/>
    <property type="match status" value="1"/>
</dbReference>
<evidence type="ECO:0000259" key="2">
    <source>
        <dbReference type="SMART" id="SM00881"/>
    </source>
</evidence>
<dbReference type="EMBL" id="VDLX02000012">
    <property type="protein sequence ID" value="KAB8191662.1"/>
    <property type="molecule type" value="Genomic_DNA"/>
</dbReference>
<feature type="domain" description="CoA-binding" evidence="2">
    <location>
        <begin position="136"/>
        <end position="229"/>
    </location>
</feature>
<feature type="compositionally biased region" description="Basic and acidic residues" evidence="1">
    <location>
        <begin position="1"/>
        <end position="13"/>
    </location>
</feature>
<feature type="compositionally biased region" description="Basic and acidic residues" evidence="1">
    <location>
        <begin position="585"/>
        <end position="597"/>
    </location>
</feature>
<evidence type="ECO:0000313" key="3">
    <source>
        <dbReference type="EMBL" id="KAB8191662.1"/>
    </source>
</evidence>
<dbReference type="OrthoDB" id="190266at2"/>
<proteinExistence type="predicted"/>
<dbReference type="Gene3D" id="3.40.50.261">
    <property type="entry name" value="Succinyl-CoA synthetase domains"/>
    <property type="match status" value="2"/>
</dbReference>
<dbReference type="SUPFAM" id="SSF51735">
    <property type="entry name" value="NAD(P)-binding Rossmann-fold domains"/>
    <property type="match status" value="1"/>
</dbReference>
<dbReference type="Pfam" id="PF13549">
    <property type="entry name" value="ATP-grasp_5"/>
    <property type="match status" value="1"/>
</dbReference>
<dbReference type="Gene3D" id="3.30.1490.20">
    <property type="entry name" value="ATP-grasp fold, A domain"/>
    <property type="match status" value="1"/>
</dbReference>
<dbReference type="InterPro" id="IPR003781">
    <property type="entry name" value="CoA-bd"/>
</dbReference>
<feature type="compositionally biased region" description="Low complexity" evidence="1">
    <location>
        <begin position="77"/>
        <end position="86"/>
    </location>
</feature>
<gene>
    <name evidence="3" type="ORF">FH608_030920</name>
</gene>
<accession>A0A5C4W4A9</accession>
<dbReference type="Pfam" id="PF13607">
    <property type="entry name" value="Succ_CoA_lig"/>
    <property type="match status" value="1"/>
</dbReference>
<dbReference type="Proteomes" id="UP000312512">
    <property type="component" value="Unassembled WGS sequence"/>
</dbReference>
<organism evidence="3 4">
    <name type="scientific">Nonomuraea phyllanthi</name>
    <dbReference type="NCBI Taxonomy" id="2219224"/>
    <lineage>
        <taxon>Bacteria</taxon>
        <taxon>Bacillati</taxon>
        <taxon>Actinomycetota</taxon>
        <taxon>Actinomycetes</taxon>
        <taxon>Streptosporangiales</taxon>
        <taxon>Streptosporangiaceae</taxon>
        <taxon>Nonomuraea</taxon>
    </lineage>
</organism>
<evidence type="ECO:0000313" key="4">
    <source>
        <dbReference type="Proteomes" id="UP000312512"/>
    </source>
</evidence>
<dbReference type="GO" id="GO:0005524">
    <property type="term" value="F:ATP binding"/>
    <property type="evidence" value="ECO:0007669"/>
    <property type="project" value="InterPro"/>
</dbReference>
<comment type="caution">
    <text evidence="3">The sequence shown here is derived from an EMBL/GenBank/DDBJ whole genome shotgun (WGS) entry which is preliminary data.</text>
</comment>
<reference evidence="3 4" key="1">
    <citation type="submission" date="2019-10" db="EMBL/GenBank/DDBJ databases">
        <title>Nonomuraea sp. nov., isolated from Phyllanthus amarus.</title>
        <authorList>
            <person name="Klykleung N."/>
            <person name="Tanasupawat S."/>
        </authorList>
    </citation>
    <scope>NUCLEOTIDE SEQUENCE [LARGE SCALE GENOMIC DNA]</scope>
    <source>
        <strain evidence="3 4">PA1-10</strain>
    </source>
</reference>
<feature type="region of interest" description="Disordered" evidence="1">
    <location>
        <begin position="1"/>
        <end position="124"/>
    </location>
</feature>